<accession>A0A3G4ZW57</accession>
<organism evidence="1">
    <name type="scientific">Faunusvirus sp</name>
    <dbReference type="NCBI Taxonomy" id="2487766"/>
    <lineage>
        <taxon>Viruses</taxon>
        <taxon>Varidnaviria</taxon>
        <taxon>Bamfordvirae</taxon>
        <taxon>Nucleocytoviricota</taxon>
        <taxon>Megaviricetes</taxon>
        <taxon>Imitervirales</taxon>
        <taxon>Mimiviridae</taxon>
    </lineage>
</organism>
<evidence type="ECO:0000313" key="1">
    <source>
        <dbReference type="EMBL" id="AYV79142.1"/>
    </source>
</evidence>
<sequence length="32" mass="3720">MPAITAYKIRTDDCLLTLDEYDINADMIKKNM</sequence>
<protein>
    <submittedName>
        <fullName evidence="1">Uncharacterized protein</fullName>
    </submittedName>
</protein>
<reference evidence="1" key="1">
    <citation type="submission" date="2018-10" db="EMBL/GenBank/DDBJ databases">
        <title>Hidden diversity of soil giant viruses.</title>
        <authorList>
            <person name="Schulz F."/>
            <person name="Alteio L."/>
            <person name="Goudeau D."/>
            <person name="Ryan E.M."/>
            <person name="Malmstrom R.R."/>
            <person name="Blanchard J."/>
            <person name="Woyke T."/>
        </authorList>
    </citation>
    <scope>NUCLEOTIDE SEQUENCE</scope>
    <source>
        <strain evidence="1">FNV1</strain>
    </source>
</reference>
<name>A0A3G4ZW57_9VIRU</name>
<proteinExistence type="predicted"/>
<dbReference type="EMBL" id="MK072134">
    <property type="protein sequence ID" value="AYV79142.1"/>
    <property type="molecule type" value="Genomic_DNA"/>
</dbReference>
<gene>
    <name evidence="1" type="ORF">Faunusvirus3_22</name>
</gene>